<proteinExistence type="predicted"/>
<feature type="compositionally biased region" description="Basic and acidic residues" evidence="1">
    <location>
        <begin position="189"/>
        <end position="201"/>
    </location>
</feature>
<feature type="region of interest" description="Disordered" evidence="1">
    <location>
        <begin position="336"/>
        <end position="399"/>
    </location>
</feature>
<accession>A0A0E0IWF5</accession>
<keyword evidence="3" id="KW-1185">Reference proteome</keyword>
<name>A0A0E0IWF5_ORYNI</name>
<sequence>MFPCLNPLAAAAVSVIRSPELLTPTADWMAQATCSWRAPACCAISTQCEANSSVADTMAAAILEVWISELVVAAVTAATAAATRATDTMAYEENRRKNKGWRELLIDYMLQMAGNNGRSDHRVFRYSMGSNGVCGGGIAAAAASSSSISMPKVSAISLGFQALSMAILATRRLEGGRHTQSTRRGVWSRHAEEGRKNKGDTRLTGYEKAPSLLFGSKGRVLPIEPHKITLCQVLRMLTNDNDCHQALTQMSSTLTRSMDKAMQQQIAVREPEHELSYLPAVKSTPTSMKCPRMVAFLKSISPSPPRLAQDVPQHLWSLTGFGAGLGEEGVLALRGRPRRRRRTTAGATGMGQGGGRILKMEEGLGGGSRRRRGSRACATDKRSRGRRRWEGRRPEATKL</sequence>
<dbReference type="EnsemblPlants" id="ONIVA10G20920.1">
    <property type="protein sequence ID" value="ONIVA10G20920.1"/>
    <property type="gene ID" value="ONIVA10G20920"/>
</dbReference>
<dbReference type="Gramene" id="ONIVA10G20920.1">
    <property type="protein sequence ID" value="ONIVA10G20920.1"/>
    <property type="gene ID" value="ONIVA10G20920"/>
</dbReference>
<feature type="region of interest" description="Disordered" evidence="1">
    <location>
        <begin position="179"/>
        <end position="202"/>
    </location>
</feature>
<evidence type="ECO:0000313" key="2">
    <source>
        <dbReference type="EnsemblPlants" id="ONIVA10G20920.1"/>
    </source>
</evidence>
<evidence type="ECO:0000256" key="1">
    <source>
        <dbReference type="SAM" id="MobiDB-lite"/>
    </source>
</evidence>
<dbReference type="AlphaFoldDB" id="A0A0E0IWF5"/>
<reference evidence="2" key="1">
    <citation type="submission" date="2015-04" db="UniProtKB">
        <authorList>
            <consortium name="EnsemblPlants"/>
        </authorList>
    </citation>
    <scope>IDENTIFICATION</scope>
    <source>
        <strain evidence="2">SL10</strain>
    </source>
</reference>
<organism evidence="2">
    <name type="scientific">Oryza nivara</name>
    <name type="common">Indian wild rice</name>
    <name type="synonym">Oryza sativa f. spontanea</name>
    <dbReference type="NCBI Taxonomy" id="4536"/>
    <lineage>
        <taxon>Eukaryota</taxon>
        <taxon>Viridiplantae</taxon>
        <taxon>Streptophyta</taxon>
        <taxon>Embryophyta</taxon>
        <taxon>Tracheophyta</taxon>
        <taxon>Spermatophyta</taxon>
        <taxon>Magnoliopsida</taxon>
        <taxon>Liliopsida</taxon>
        <taxon>Poales</taxon>
        <taxon>Poaceae</taxon>
        <taxon>BOP clade</taxon>
        <taxon>Oryzoideae</taxon>
        <taxon>Oryzeae</taxon>
        <taxon>Oryzinae</taxon>
        <taxon>Oryza</taxon>
    </lineage>
</organism>
<reference evidence="2" key="2">
    <citation type="submission" date="2018-04" db="EMBL/GenBank/DDBJ databases">
        <title>OnivRS2 (Oryza nivara Reference Sequence Version 2).</title>
        <authorList>
            <person name="Zhang J."/>
            <person name="Kudrna D."/>
            <person name="Lee S."/>
            <person name="Talag J."/>
            <person name="Rajasekar S."/>
            <person name="Welchert J."/>
            <person name="Hsing Y.-I."/>
            <person name="Wing R.A."/>
        </authorList>
    </citation>
    <scope>NUCLEOTIDE SEQUENCE [LARGE SCALE GENOMIC DNA]</scope>
</reference>
<protein>
    <submittedName>
        <fullName evidence="2">Uncharacterized protein</fullName>
    </submittedName>
</protein>
<evidence type="ECO:0000313" key="3">
    <source>
        <dbReference type="Proteomes" id="UP000006591"/>
    </source>
</evidence>
<dbReference type="Proteomes" id="UP000006591">
    <property type="component" value="Chromosome 10"/>
</dbReference>
<dbReference type="HOGENOM" id="CLU_061669_0_0_1"/>